<dbReference type="EMBL" id="JBJQND010000011">
    <property type="protein sequence ID" value="KAL3862828.1"/>
    <property type="molecule type" value="Genomic_DNA"/>
</dbReference>
<evidence type="ECO:0000313" key="1">
    <source>
        <dbReference type="EMBL" id="KAL3862828.1"/>
    </source>
</evidence>
<name>A0ABD3VQK9_SINWO</name>
<feature type="non-terminal residue" evidence="1">
    <location>
        <position position="51"/>
    </location>
</feature>
<gene>
    <name evidence="1" type="ORF">ACJMK2_008774</name>
</gene>
<reference evidence="1 2" key="1">
    <citation type="submission" date="2024-11" db="EMBL/GenBank/DDBJ databases">
        <title>Chromosome-level genome assembly of the freshwater bivalve Anodonta woodiana.</title>
        <authorList>
            <person name="Chen X."/>
        </authorList>
    </citation>
    <scope>NUCLEOTIDE SEQUENCE [LARGE SCALE GENOMIC DNA]</scope>
    <source>
        <strain evidence="1">MN2024</strain>
        <tissue evidence="1">Gills</tissue>
    </source>
</reference>
<evidence type="ECO:0008006" key="3">
    <source>
        <dbReference type="Google" id="ProtNLM"/>
    </source>
</evidence>
<organism evidence="1 2">
    <name type="scientific">Sinanodonta woodiana</name>
    <name type="common">Chinese pond mussel</name>
    <name type="synonym">Anodonta woodiana</name>
    <dbReference type="NCBI Taxonomy" id="1069815"/>
    <lineage>
        <taxon>Eukaryota</taxon>
        <taxon>Metazoa</taxon>
        <taxon>Spiralia</taxon>
        <taxon>Lophotrochozoa</taxon>
        <taxon>Mollusca</taxon>
        <taxon>Bivalvia</taxon>
        <taxon>Autobranchia</taxon>
        <taxon>Heteroconchia</taxon>
        <taxon>Palaeoheterodonta</taxon>
        <taxon>Unionida</taxon>
        <taxon>Unionoidea</taxon>
        <taxon>Unionidae</taxon>
        <taxon>Unioninae</taxon>
        <taxon>Sinanodonta</taxon>
    </lineage>
</organism>
<proteinExistence type="predicted"/>
<protein>
    <recommendedName>
        <fullName evidence="3">Immunoglobulin V-set domain-containing protein</fullName>
    </recommendedName>
</protein>
<sequence length="51" mass="5953">MGDSSYKITTDKQGVHLDIRNLNKTRDEGQWKCRYGYHGELFTAELNVTVY</sequence>
<comment type="caution">
    <text evidence="1">The sequence shown here is derived from an EMBL/GenBank/DDBJ whole genome shotgun (WGS) entry which is preliminary data.</text>
</comment>
<keyword evidence="2" id="KW-1185">Reference proteome</keyword>
<dbReference type="Proteomes" id="UP001634394">
    <property type="component" value="Unassembled WGS sequence"/>
</dbReference>
<accession>A0ABD3VQK9</accession>
<evidence type="ECO:0000313" key="2">
    <source>
        <dbReference type="Proteomes" id="UP001634394"/>
    </source>
</evidence>
<dbReference type="AlphaFoldDB" id="A0ABD3VQK9"/>